<sequence>MPNREEESPPDPGAASIPPEQEDMDTHTGLANLQAGKRPRDQTNSLATTQDSSGGDEPTAQNASLRWVGGLVSAMAVTLSAILLDMCQERGPKLHTKVPVTPSEQEPLGPEEGKSPGTSEAGDEVKQSAKNDPNIVDNVDIEPSSTDTTCSDEAYAEEMEVAGVSGSVVKRTRDQTDREDGDLGDPSSEEPPAKSVVTLRPTFRPKPVIPPDRQSAATKLK</sequence>
<accession>A0ACB8DZD1</accession>
<dbReference type="Proteomes" id="UP000821865">
    <property type="component" value="Chromosome 1"/>
</dbReference>
<gene>
    <name evidence="1" type="ORF">HPB49_010613</name>
</gene>
<keyword evidence="2" id="KW-1185">Reference proteome</keyword>
<comment type="caution">
    <text evidence="1">The sequence shown here is derived from an EMBL/GenBank/DDBJ whole genome shotgun (WGS) entry which is preliminary data.</text>
</comment>
<proteinExistence type="predicted"/>
<evidence type="ECO:0000313" key="2">
    <source>
        <dbReference type="Proteomes" id="UP000821865"/>
    </source>
</evidence>
<evidence type="ECO:0000313" key="1">
    <source>
        <dbReference type="EMBL" id="KAH7979696.1"/>
    </source>
</evidence>
<dbReference type="EMBL" id="CM023470">
    <property type="protein sequence ID" value="KAH7979696.1"/>
    <property type="molecule type" value="Genomic_DNA"/>
</dbReference>
<protein>
    <submittedName>
        <fullName evidence="1">Uncharacterized protein</fullName>
    </submittedName>
</protein>
<name>A0ACB8DZD1_DERSI</name>
<reference evidence="1" key="1">
    <citation type="submission" date="2020-05" db="EMBL/GenBank/DDBJ databases">
        <title>Large-scale comparative analyses of tick genomes elucidate their genetic diversity and vector capacities.</title>
        <authorList>
            <person name="Jia N."/>
            <person name="Wang J."/>
            <person name="Shi W."/>
            <person name="Du L."/>
            <person name="Sun Y."/>
            <person name="Zhan W."/>
            <person name="Jiang J."/>
            <person name="Wang Q."/>
            <person name="Zhang B."/>
            <person name="Ji P."/>
            <person name="Sakyi L.B."/>
            <person name="Cui X."/>
            <person name="Yuan T."/>
            <person name="Jiang B."/>
            <person name="Yang W."/>
            <person name="Lam T.T.-Y."/>
            <person name="Chang Q."/>
            <person name="Ding S."/>
            <person name="Wang X."/>
            <person name="Zhu J."/>
            <person name="Ruan X."/>
            <person name="Zhao L."/>
            <person name="Wei J."/>
            <person name="Que T."/>
            <person name="Du C."/>
            <person name="Cheng J."/>
            <person name="Dai P."/>
            <person name="Han X."/>
            <person name="Huang E."/>
            <person name="Gao Y."/>
            <person name="Liu J."/>
            <person name="Shao H."/>
            <person name="Ye R."/>
            <person name="Li L."/>
            <person name="Wei W."/>
            <person name="Wang X."/>
            <person name="Wang C."/>
            <person name="Yang T."/>
            <person name="Huo Q."/>
            <person name="Li W."/>
            <person name="Guo W."/>
            <person name="Chen H."/>
            <person name="Zhou L."/>
            <person name="Ni X."/>
            <person name="Tian J."/>
            <person name="Zhou Y."/>
            <person name="Sheng Y."/>
            <person name="Liu T."/>
            <person name="Pan Y."/>
            <person name="Xia L."/>
            <person name="Li J."/>
            <person name="Zhao F."/>
            <person name="Cao W."/>
        </authorList>
    </citation>
    <scope>NUCLEOTIDE SEQUENCE</scope>
    <source>
        <strain evidence="1">Dsil-2018</strain>
    </source>
</reference>
<organism evidence="1 2">
    <name type="scientific">Dermacentor silvarum</name>
    <name type="common">Tick</name>
    <dbReference type="NCBI Taxonomy" id="543639"/>
    <lineage>
        <taxon>Eukaryota</taxon>
        <taxon>Metazoa</taxon>
        <taxon>Ecdysozoa</taxon>
        <taxon>Arthropoda</taxon>
        <taxon>Chelicerata</taxon>
        <taxon>Arachnida</taxon>
        <taxon>Acari</taxon>
        <taxon>Parasitiformes</taxon>
        <taxon>Ixodida</taxon>
        <taxon>Ixodoidea</taxon>
        <taxon>Ixodidae</taxon>
        <taxon>Rhipicephalinae</taxon>
        <taxon>Dermacentor</taxon>
    </lineage>
</organism>